<dbReference type="AlphaFoldDB" id="F4WPX4"/>
<sequence length="201" mass="22750">MNTNKQYSLMVHLLCGRELGFRNCLFATIHGVPNMGDGRYLKVSASRMKNDFVHVAPSTGLTVCHSVPPIINDILDYLGANFTQNSRNIMSSTNIPFSRTFLTNLRIAPSPSMYHMEIMIDNTRSNRIVLPYATSIWTVFVDKRVDIERLVPSSYLHTESLDKKATCTCVVLKRAVWFASTRDAFAIADDKCATHPLQQRY</sequence>
<protein>
    <submittedName>
        <fullName evidence="1">Uncharacterized protein</fullName>
    </submittedName>
</protein>
<accession>F4WPX4</accession>
<proteinExistence type="predicted"/>
<dbReference type="Proteomes" id="UP000007755">
    <property type="component" value="Unassembled WGS sequence"/>
</dbReference>
<gene>
    <name evidence="1" type="ORF">G5I_07851</name>
</gene>
<dbReference type="EMBL" id="GL888256">
    <property type="protein sequence ID" value="EGI63742.1"/>
    <property type="molecule type" value="Genomic_DNA"/>
</dbReference>
<organism evidence="2">
    <name type="scientific">Acromyrmex echinatior</name>
    <name type="common">Panamanian leafcutter ant</name>
    <name type="synonym">Acromyrmex octospinosus echinatior</name>
    <dbReference type="NCBI Taxonomy" id="103372"/>
    <lineage>
        <taxon>Eukaryota</taxon>
        <taxon>Metazoa</taxon>
        <taxon>Ecdysozoa</taxon>
        <taxon>Arthropoda</taxon>
        <taxon>Hexapoda</taxon>
        <taxon>Insecta</taxon>
        <taxon>Pterygota</taxon>
        <taxon>Neoptera</taxon>
        <taxon>Endopterygota</taxon>
        <taxon>Hymenoptera</taxon>
        <taxon>Apocrita</taxon>
        <taxon>Aculeata</taxon>
        <taxon>Formicoidea</taxon>
        <taxon>Formicidae</taxon>
        <taxon>Myrmicinae</taxon>
        <taxon>Acromyrmex</taxon>
    </lineage>
</organism>
<keyword evidence="2" id="KW-1185">Reference proteome</keyword>
<name>F4WPX4_ACREC</name>
<reference evidence="1" key="1">
    <citation type="submission" date="2011-02" db="EMBL/GenBank/DDBJ databases">
        <title>The genome of the leaf-cutting ant Acromyrmex echinatior suggests key adaptations to social evolution and fungus farming.</title>
        <authorList>
            <person name="Nygaard S."/>
            <person name="Zhang G."/>
        </authorList>
    </citation>
    <scope>NUCLEOTIDE SEQUENCE</scope>
</reference>
<evidence type="ECO:0000313" key="2">
    <source>
        <dbReference type="Proteomes" id="UP000007755"/>
    </source>
</evidence>
<dbReference type="InParanoid" id="F4WPX4"/>
<evidence type="ECO:0000313" key="1">
    <source>
        <dbReference type="EMBL" id="EGI63742.1"/>
    </source>
</evidence>